<organism evidence="2 3">
    <name type="scientific">Bacillus timonensis</name>
    <dbReference type="NCBI Taxonomy" id="1033734"/>
    <lineage>
        <taxon>Bacteria</taxon>
        <taxon>Bacillati</taxon>
        <taxon>Bacillota</taxon>
        <taxon>Bacilli</taxon>
        <taxon>Bacillales</taxon>
        <taxon>Bacillaceae</taxon>
        <taxon>Bacillus</taxon>
    </lineage>
</organism>
<evidence type="ECO:0000256" key="1">
    <source>
        <dbReference type="SAM" id="Coils"/>
    </source>
</evidence>
<protein>
    <submittedName>
        <fullName evidence="2">Uncharacterized protein</fullName>
    </submittedName>
</protein>
<dbReference type="AlphaFoldDB" id="A0A4S3PKF8"/>
<evidence type="ECO:0000313" key="3">
    <source>
        <dbReference type="Proteomes" id="UP000306477"/>
    </source>
</evidence>
<accession>A0A4S3PKF8</accession>
<gene>
    <name evidence="2" type="ORF">E1I69_20435</name>
</gene>
<name>A0A4S3PKF8_9BACI</name>
<proteinExistence type="predicted"/>
<dbReference type="EMBL" id="SLUB01000058">
    <property type="protein sequence ID" value="THE09937.1"/>
    <property type="molecule type" value="Genomic_DNA"/>
</dbReference>
<feature type="coiled-coil region" evidence="1">
    <location>
        <begin position="86"/>
        <end position="113"/>
    </location>
</feature>
<sequence>MDASKLNCICDQCSKPIKVKKTKKNLYTDGDKGKVYVHYFVCPNCLAKYPFHAESDEINVLVKEQQRLRKEIPKVVMDDVLEEERTTKIHAEMNENKKKIKKLQQEYKVLFKLDNS</sequence>
<keyword evidence="3" id="KW-1185">Reference proteome</keyword>
<dbReference type="RefSeq" id="WP_136381403.1">
    <property type="nucleotide sequence ID" value="NZ_SLUB01000058.1"/>
</dbReference>
<comment type="caution">
    <text evidence="2">The sequence shown here is derived from an EMBL/GenBank/DDBJ whole genome shotgun (WGS) entry which is preliminary data.</text>
</comment>
<dbReference type="OrthoDB" id="1918216at2"/>
<dbReference type="Proteomes" id="UP000306477">
    <property type="component" value="Unassembled WGS sequence"/>
</dbReference>
<evidence type="ECO:0000313" key="2">
    <source>
        <dbReference type="EMBL" id="THE09937.1"/>
    </source>
</evidence>
<reference evidence="2 3" key="1">
    <citation type="journal article" date="2019" name="Indoor Air">
        <title>Impacts of indoor surface finishes on bacterial viability.</title>
        <authorList>
            <person name="Hu J."/>
            <person name="Maamar S.B."/>
            <person name="Glawe A.J."/>
            <person name="Gottel N."/>
            <person name="Gilbert J.A."/>
            <person name="Hartmann E.M."/>
        </authorList>
    </citation>
    <scope>NUCLEOTIDE SEQUENCE [LARGE SCALE GENOMIC DNA]</scope>
    <source>
        <strain evidence="2 3">AF060A6</strain>
    </source>
</reference>
<keyword evidence="1" id="KW-0175">Coiled coil</keyword>